<gene>
    <name evidence="2" type="primary">RvY_07693-1</name>
    <name evidence="2" type="synonym">RvY_07693.1</name>
    <name evidence="2" type="ORF">RvY_07693</name>
</gene>
<dbReference type="Proteomes" id="UP000186922">
    <property type="component" value="Unassembled WGS sequence"/>
</dbReference>
<organism evidence="2 3">
    <name type="scientific">Ramazzottius varieornatus</name>
    <name type="common">Water bear</name>
    <name type="synonym">Tardigrade</name>
    <dbReference type="NCBI Taxonomy" id="947166"/>
    <lineage>
        <taxon>Eukaryota</taxon>
        <taxon>Metazoa</taxon>
        <taxon>Ecdysozoa</taxon>
        <taxon>Tardigrada</taxon>
        <taxon>Eutardigrada</taxon>
        <taxon>Parachela</taxon>
        <taxon>Hypsibioidea</taxon>
        <taxon>Ramazzottiidae</taxon>
        <taxon>Ramazzottius</taxon>
    </lineage>
</organism>
<comment type="caution">
    <text evidence="2">The sequence shown here is derived from an EMBL/GenBank/DDBJ whole genome shotgun (WGS) entry which is preliminary data.</text>
</comment>
<evidence type="ECO:0000313" key="2">
    <source>
        <dbReference type="EMBL" id="GAU96217.1"/>
    </source>
</evidence>
<evidence type="ECO:0000313" key="3">
    <source>
        <dbReference type="Proteomes" id="UP000186922"/>
    </source>
</evidence>
<accession>A0A1D1V964</accession>
<feature type="compositionally biased region" description="Polar residues" evidence="1">
    <location>
        <begin position="7"/>
        <end position="17"/>
    </location>
</feature>
<name>A0A1D1V964_RAMVA</name>
<sequence length="63" mass="7393">MKRTHQADSTLRNLKTTKVTEENEMERESDSKFNTDDHRLGVPLVVFDAKDFAFNVHREWSAI</sequence>
<feature type="compositionally biased region" description="Basic and acidic residues" evidence="1">
    <location>
        <begin position="18"/>
        <end position="34"/>
    </location>
</feature>
<reference evidence="2 3" key="1">
    <citation type="journal article" date="2016" name="Nat. Commun.">
        <title>Extremotolerant tardigrade genome and improved radiotolerance of human cultured cells by tardigrade-unique protein.</title>
        <authorList>
            <person name="Hashimoto T."/>
            <person name="Horikawa D.D."/>
            <person name="Saito Y."/>
            <person name="Kuwahara H."/>
            <person name="Kozuka-Hata H."/>
            <person name="Shin-I T."/>
            <person name="Minakuchi Y."/>
            <person name="Ohishi K."/>
            <person name="Motoyama A."/>
            <person name="Aizu T."/>
            <person name="Enomoto A."/>
            <person name="Kondo K."/>
            <person name="Tanaka S."/>
            <person name="Hara Y."/>
            <person name="Koshikawa S."/>
            <person name="Sagara H."/>
            <person name="Miura T."/>
            <person name="Yokobori S."/>
            <person name="Miyagawa K."/>
            <person name="Suzuki Y."/>
            <person name="Kubo T."/>
            <person name="Oyama M."/>
            <person name="Kohara Y."/>
            <person name="Fujiyama A."/>
            <person name="Arakawa K."/>
            <person name="Katayama T."/>
            <person name="Toyoda A."/>
            <person name="Kunieda T."/>
        </authorList>
    </citation>
    <scope>NUCLEOTIDE SEQUENCE [LARGE SCALE GENOMIC DNA]</scope>
    <source>
        <strain evidence="2 3">YOKOZUNA-1</strain>
    </source>
</reference>
<protein>
    <submittedName>
        <fullName evidence="2">Uncharacterized protein</fullName>
    </submittedName>
</protein>
<keyword evidence="3" id="KW-1185">Reference proteome</keyword>
<dbReference type="EMBL" id="BDGG01000003">
    <property type="protein sequence ID" value="GAU96217.1"/>
    <property type="molecule type" value="Genomic_DNA"/>
</dbReference>
<feature type="region of interest" description="Disordered" evidence="1">
    <location>
        <begin position="1"/>
        <end position="34"/>
    </location>
</feature>
<evidence type="ECO:0000256" key="1">
    <source>
        <dbReference type="SAM" id="MobiDB-lite"/>
    </source>
</evidence>
<proteinExistence type="predicted"/>
<dbReference type="AlphaFoldDB" id="A0A1D1V964"/>